<dbReference type="EMBL" id="HBUE01051051">
    <property type="protein sequence ID" value="CAG6464435.1"/>
    <property type="molecule type" value="Transcribed_RNA"/>
</dbReference>
<feature type="region of interest" description="Disordered" evidence="1">
    <location>
        <begin position="89"/>
        <end position="108"/>
    </location>
</feature>
<name>A0A8D8AY94_CULPI</name>
<reference evidence="2" key="1">
    <citation type="submission" date="2021-05" db="EMBL/GenBank/DDBJ databases">
        <authorList>
            <person name="Alioto T."/>
            <person name="Alioto T."/>
            <person name="Gomez Garrido J."/>
        </authorList>
    </citation>
    <scope>NUCLEOTIDE SEQUENCE</scope>
</reference>
<dbReference type="EMBL" id="HBUE01051050">
    <property type="protein sequence ID" value="CAG6464434.1"/>
    <property type="molecule type" value="Transcribed_RNA"/>
</dbReference>
<evidence type="ECO:0000256" key="1">
    <source>
        <dbReference type="SAM" id="MobiDB-lite"/>
    </source>
</evidence>
<dbReference type="AlphaFoldDB" id="A0A8D8AY94"/>
<protein>
    <submittedName>
        <fullName evidence="2">(northern house mosquito) hypothetical protein</fullName>
    </submittedName>
</protein>
<proteinExistence type="predicted"/>
<evidence type="ECO:0000313" key="2">
    <source>
        <dbReference type="EMBL" id="CAG6464435.1"/>
    </source>
</evidence>
<accession>A0A8D8AY94</accession>
<sequence>MPMLAAAVIVDERRRVAKVNLLGAALVTPGRNSRDLVQIERVQRRSRFGLADLVLLEVLRHGGCRFEGLPMVGFGRLVAVQVDLVGGDPRAGHYGEREDRHQQAEQKR</sequence>
<organism evidence="2">
    <name type="scientific">Culex pipiens</name>
    <name type="common">House mosquito</name>
    <dbReference type="NCBI Taxonomy" id="7175"/>
    <lineage>
        <taxon>Eukaryota</taxon>
        <taxon>Metazoa</taxon>
        <taxon>Ecdysozoa</taxon>
        <taxon>Arthropoda</taxon>
        <taxon>Hexapoda</taxon>
        <taxon>Insecta</taxon>
        <taxon>Pterygota</taxon>
        <taxon>Neoptera</taxon>
        <taxon>Endopterygota</taxon>
        <taxon>Diptera</taxon>
        <taxon>Nematocera</taxon>
        <taxon>Culicoidea</taxon>
        <taxon>Culicidae</taxon>
        <taxon>Culicinae</taxon>
        <taxon>Culicini</taxon>
        <taxon>Culex</taxon>
        <taxon>Culex</taxon>
    </lineage>
</organism>
<feature type="compositionally biased region" description="Basic and acidic residues" evidence="1">
    <location>
        <begin position="90"/>
        <end position="108"/>
    </location>
</feature>